<dbReference type="InterPro" id="IPR028939">
    <property type="entry name" value="P5C_Rdtase_cat_N"/>
</dbReference>
<dbReference type="RefSeq" id="XP_024870795.1">
    <property type="nucleotide sequence ID" value="XM_025015027.1"/>
</dbReference>
<evidence type="ECO:0000256" key="13">
    <source>
        <dbReference type="PIRSR" id="PIRSR000193-1"/>
    </source>
</evidence>
<comment type="pathway">
    <text evidence="2 14">Amino-acid biosynthesis; L-proline biosynthesis; L-proline from L-glutamate 5-semialdehyde: step 1/1.</text>
</comment>
<dbReference type="GO" id="GO:0055129">
    <property type="term" value="P:L-proline biosynthetic process"/>
    <property type="evidence" value="ECO:0007669"/>
    <property type="project" value="UniProtKB-UniPathway"/>
</dbReference>
<evidence type="ECO:0000259" key="15">
    <source>
        <dbReference type="Pfam" id="PF03807"/>
    </source>
</evidence>
<evidence type="ECO:0000256" key="9">
    <source>
        <dbReference type="ARBA" id="ARBA00022857"/>
    </source>
</evidence>
<feature type="domain" description="Pyrroline-5-carboxylate reductase dimerisation" evidence="16">
    <location>
        <begin position="212"/>
        <end position="315"/>
    </location>
</feature>
<evidence type="ECO:0000256" key="5">
    <source>
        <dbReference type="ARBA" id="ARBA00021413"/>
    </source>
</evidence>
<dbReference type="GeneID" id="112453959"/>
<comment type="catalytic activity">
    <reaction evidence="12 14">
        <text>L-proline + NADP(+) = (S)-1-pyrroline-5-carboxylate + NADPH + 2 H(+)</text>
        <dbReference type="Rhea" id="RHEA:14109"/>
        <dbReference type="ChEBI" id="CHEBI:15378"/>
        <dbReference type="ChEBI" id="CHEBI:17388"/>
        <dbReference type="ChEBI" id="CHEBI:57783"/>
        <dbReference type="ChEBI" id="CHEBI:58349"/>
        <dbReference type="ChEBI" id="CHEBI:60039"/>
        <dbReference type="EC" id="1.5.1.2"/>
    </reaction>
</comment>
<dbReference type="PANTHER" id="PTHR11645:SF62">
    <property type="entry name" value="PYRROLINE-5-CARBOXYLATE REDUCTASE"/>
    <property type="match status" value="1"/>
</dbReference>
<dbReference type="OrthoDB" id="10263291at2759"/>
<evidence type="ECO:0000256" key="2">
    <source>
        <dbReference type="ARBA" id="ARBA00005205"/>
    </source>
</evidence>
<dbReference type="PANTHER" id="PTHR11645">
    <property type="entry name" value="PYRROLINE-5-CARBOXYLATE REDUCTASE"/>
    <property type="match status" value="1"/>
</dbReference>
<evidence type="ECO:0000256" key="3">
    <source>
        <dbReference type="ARBA" id="ARBA00005525"/>
    </source>
</evidence>
<dbReference type="Proteomes" id="UP000504618">
    <property type="component" value="Unplaced"/>
</dbReference>
<protein>
    <recommendedName>
        <fullName evidence="5 14">Pyrroline-5-carboxylate reductase</fullName>
        <ecNumber evidence="4 14">1.5.1.2</ecNumber>
    </recommendedName>
</protein>
<dbReference type="RefSeq" id="XP_024870797.1">
    <property type="nucleotide sequence ID" value="XM_025015029.1"/>
</dbReference>
<dbReference type="RefSeq" id="XP_024870790.1">
    <property type="nucleotide sequence ID" value="XM_025015022.1"/>
</dbReference>
<keyword evidence="17" id="KW-1185">Reference proteome</keyword>
<feature type="domain" description="Pyrroline-5-carboxylate reductase catalytic N-terminal" evidence="15">
    <location>
        <begin position="54"/>
        <end position="148"/>
    </location>
</feature>
<dbReference type="PIRSF" id="PIRSF000193">
    <property type="entry name" value="Pyrrol-5-carb_rd"/>
    <property type="match status" value="1"/>
</dbReference>
<comment type="similarity">
    <text evidence="3 14">Belongs to the pyrroline-5-carboxylate reductase family.</text>
</comment>
<dbReference type="InterPro" id="IPR008927">
    <property type="entry name" value="6-PGluconate_DH-like_C_sf"/>
</dbReference>
<dbReference type="HAMAP" id="MF_01925">
    <property type="entry name" value="P5C_reductase"/>
    <property type="match status" value="1"/>
</dbReference>
<dbReference type="FunFam" id="3.40.50.720:FF:000190">
    <property type="entry name" value="Pyrroline-5-carboxylate reductase"/>
    <property type="match status" value="1"/>
</dbReference>
<evidence type="ECO:0000313" key="21">
    <source>
        <dbReference type="RefSeq" id="XP_024870793.1"/>
    </source>
</evidence>
<evidence type="ECO:0000313" key="22">
    <source>
        <dbReference type="RefSeq" id="XP_024870794.1"/>
    </source>
</evidence>
<sequence>MKMSVGLRTSSFAKLNRCVPWNLNVRKYVSDQLLADGEVKKSRIPLNIDTNMLKIGFLGGGKMAQALAKGLIRAGLSKGEMMLASCLPTDTGSIETFKEMKSNTVFTNVPVIDHGDVLILSVKPQVVPKVLPEFRIHDNKKLLISIAMGVSLASLEKALPKETPVIRVMPNTPALVGCGATVFARGKYASDKDAEITEKLFSAVGICEEVPETFIDPVTALAGSGPAYIYMVIEAMADGGVKMGLTRPIAYKLAAQTVLGAGTMVLETKLHPGQLKDDVSSPAGSTITGVHQLEKHGLRSAIITAVEAATLRCKEVSSQTEKN</sequence>
<evidence type="ECO:0000313" key="23">
    <source>
        <dbReference type="RefSeq" id="XP_024870795.1"/>
    </source>
</evidence>
<evidence type="ECO:0000256" key="7">
    <source>
        <dbReference type="ARBA" id="ARBA00022605"/>
    </source>
</evidence>
<evidence type="ECO:0000313" key="25">
    <source>
        <dbReference type="RefSeq" id="XP_024870797.1"/>
    </source>
</evidence>
<proteinExistence type="inferred from homology"/>
<organism evidence="17 19">
    <name type="scientific">Temnothorax curvispinosus</name>
    <dbReference type="NCBI Taxonomy" id="300111"/>
    <lineage>
        <taxon>Eukaryota</taxon>
        <taxon>Metazoa</taxon>
        <taxon>Ecdysozoa</taxon>
        <taxon>Arthropoda</taxon>
        <taxon>Hexapoda</taxon>
        <taxon>Insecta</taxon>
        <taxon>Pterygota</taxon>
        <taxon>Neoptera</taxon>
        <taxon>Endopterygota</taxon>
        <taxon>Hymenoptera</taxon>
        <taxon>Apocrita</taxon>
        <taxon>Aculeata</taxon>
        <taxon>Formicoidea</taxon>
        <taxon>Formicidae</taxon>
        <taxon>Myrmicinae</taxon>
        <taxon>Temnothorax</taxon>
    </lineage>
</organism>
<evidence type="ECO:0000256" key="4">
    <source>
        <dbReference type="ARBA" id="ARBA00012855"/>
    </source>
</evidence>
<dbReference type="FunFam" id="1.10.3730.10:FF:000001">
    <property type="entry name" value="Pyrroline-5-carboxylate reductase"/>
    <property type="match status" value="1"/>
</dbReference>
<dbReference type="Pfam" id="PF14748">
    <property type="entry name" value="P5CR_dimer"/>
    <property type="match status" value="1"/>
</dbReference>
<keyword evidence="7 14" id="KW-0028">Amino-acid biosynthesis</keyword>
<dbReference type="RefSeq" id="XP_024870792.1">
    <property type="nucleotide sequence ID" value="XM_025015024.1"/>
</dbReference>
<reference evidence="18 19" key="1">
    <citation type="submission" date="2025-04" db="UniProtKB">
        <authorList>
            <consortium name="RefSeq"/>
        </authorList>
    </citation>
    <scope>IDENTIFICATION</scope>
    <source>
        <tissue evidence="18 19">Whole body</tissue>
    </source>
</reference>
<evidence type="ECO:0000256" key="8">
    <source>
        <dbReference type="ARBA" id="ARBA00022650"/>
    </source>
</evidence>
<evidence type="ECO:0000259" key="16">
    <source>
        <dbReference type="Pfam" id="PF14748"/>
    </source>
</evidence>
<dbReference type="InterPro" id="IPR036291">
    <property type="entry name" value="NAD(P)-bd_dom_sf"/>
</dbReference>
<dbReference type="NCBIfam" id="TIGR00112">
    <property type="entry name" value="proC"/>
    <property type="match status" value="1"/>
</dbReference>
<dbReference type="Gene3D" id="1.10.3730.10">
    <property type="entry name" value="ProC C-terminal domain-like"/>
    <property type="match status" value="1"/>
</dbReference>
<evidence type="ECO:0000313" key="17">
    <source>
        <dbReference type="Proteomes" id="UP000504618"/>
    </source>
</evidence>
<dbReference type="Gene3D" id="3.40.50.720">
    <property type="entry name" value="NAD(P)-binding Rossmann-like Domain"/>
    <property type="match status" value="1"/>
</dbReference>
<feature type="binding site" evidence="13">
    <location>
        <begin position="58"/>
        <end position="63"/>
    </location>
    <ligand>
        <name>NADP(+)</name>
        <dbReference type="ChEBI" id="CHEBI:58349"/>
    </ligand>
</feature>
<dbReference type="RefSeq" id="XP_024870793.1">
    <property type="nucleotide sequence ID" value="XM_025015025.1"/>
</dbReference>
<feature type="binding site" evidence="13">
    <location>
        <position position="108"/>
    </location>
    <ligand>
        <name>NADPH</name>
        <dbReference type="ChEBI" id="CHEBI:57783"/>
    </ligand>
</feature>
<evidence type="ECO:0000313" key="24">
    <source>
        <dbReference type="RefSeq" id="XP_024870796.1"/>
    </source>
</evidence>
<evidence type="ECO:0000256" key="11">
    <source>
        <dbReference type="ARBA" id="ARBA00050547"/>
    </source>
</evidence>
<dbReference type="InterPro" id="IPR029036">
    <property type="entry name" value="P5CR_dimer"/>
</dbReference>
<keyword evidence="8 14" id="KW-0641">Proline biosynthesis</keyword>
<dbReference type="PROSITE" id="PS00521">
    <property type="entry name" value="P5CR"/>
    <property type="match status" value="1"/>
</dbReference>
<dbReference type="InterPro" id="IPR053790">
    <property type="entry name" value="P5CR-like_CS"/>
</dbReference>
<comment type="catalytic activity">
    <reaction evidence="11">
        <text>L-proline + NAD(+) = (S)-1-pyrroline-5-carboxylate + NADH + 2 H(+)</text>
        <dbReference type="Rhea" id="RHEA:14105"/>
        <dbReference type="ChEBI" id="CHEBI:15378"/>
        <dbReference type="ChEBI" id="CHEBI:17388"/>
        <dbReference type="ChEBI" id="CHEBI:57540"/>
        <dbReference type="ChEBI" id="CHEBI:57945"/>
        <dbReference type="ChEBI" id="CHEBI:60039"/>
        <dbReference type="EC" id="1.5.1.2"/>
    </reaction>
</comment>
<evidence type="ECO:0000313" key="19">
    <source>
        <dbReference type="RefSeq" id="XP_024870791.1"/>
    </source>
</evidence>
<keyword evidence="6" id="KW-0963">Cytoplasm</keyword>
<dbReference type="UniPathway" id="UPA00098">
    <property type="reaction ID" value="UER00361"/>
</dbReference>
<dbReference type="GO" id="GO:0005737">
    <property type="term" value="C:cytoplasm"/>
    <property type="evidence" value="ECO:0007669"/>
    <property type="project" value="UniProtKB-SubCell"/>
</dbReference>
<dbReference type="RefSeq" id="XP_024870791.1">
    <property type="nucleotide sequence ID" value="XM_025015023.1"/>
</dbReference>
<evidence type="ECO:0000256" key="12">
    <source>
        <dbReference type="ARBA" id="ARBA00052690"/>
    </source>
</evidence>
<evidence type="ECO:0000313" key="20">
    <source>
        <dbReference type="RefSeq" id="XP_024870792.1"/>
    </source>
</evidence>
<dbReference type="InterPro" id="IPR000304">
    <property type="entry name" value="Pyrroline-COOH_reductase"/>
</dbReference>
<comment type="subcellular location">
    <subcellularLocation>
        <location evidence="1">Cytoplasm</location>
    </subcellularLocation>
</comment>
<dbReference type="EC" id="1.5.1.2" evidence="4 14"/>
<evidence type="ECO:0000313" key="18">
    <source>
        <dbReference type="RefSeq" id="XP_024870790.1"/>
    </source>
</evidence>
<dbReference type="AlphaFoldDB" id="A0A6J1PN91"/>
<name>A0A6J1PN91_9HYME</name>
<accession>A0A6J1PN91</accession>
<evidence type="ECO:0000256" key="14">
    <source>
        <dbReference type="RuleBase" id="RU003903"/>
    </source>
</evidence>
<keyword evidence="9 13" id="KW-0521">NADP</keyword>
<evidence type="ECO:0000256" key="6">
    <source>
        <dbReference type="ARBA" id="ARBA00022490"/>
    </source>
</evidence>
<dbReference type="SUPFAM" id="SSF51735">
    <property type="entry name" value="NAD(P)-binding Rossmann-fold domains"/>
    <property type="match status" value="1"/>
</dbReference>
<dbReference type="RefSeq" id="XP_024870796.1">
    <property type="nucleotide sequence ID" value="XM_025015028.1"/>
</dbReference>
<dbReference type="RefSeq" id="XP_024870794.1">
    <property type="nucleotide sequence ID" value="XM_025015026.1"/>
</dbReference>
<evidence type="ECO:0000256" key="10">
    <source>
        <dbReference type="ARBA" id="ARBA00023002"/>
    </source>
</evidence>
<evidence type="ECO:0000256" key="1">
    <source>
        <dbReference type="ARBA" id="ARBA00004496"/>
    </source>
</evidence>
<keyword evidence="10 14" id="KW-0560">Oxidoreductase</keyword>
<dbReference type="SUPFAM" id="SSF48179">
    <property type="entry name" value="6-phosphogluconate dehydrogenase C-terminal domain-like"/>
    <property type="match status" value="1"/>
</dbReference>
<gene>
    <name evidence="18 19 20 21 22 23 24 25" type="primary">LOC112453959</name>
</gene>
<dbReference type="GO" id="GO:0004735">
    <property type="term" value="F:pyrroline-5-carboxylate reductase activity"/>
    <property type="evidence" value="ECO:0007669"/>
    <property type="project" value="UniProtKB-EC"/>
</dbReference>
<dbReference type="Pfam" id="PF03807">
    <property type="entry name" value="F420_oxidored"/>
    <property type="match status" value="1"/>
</dbReference>